<keyword evidence="12" id="KW-0805">Transcription regulation</keyword>
<dbReference type="SMART" id="SM00220">
    <property type="entry name" value="S_TKc"/>
    <property type="match status" value="1"/>
</dbReference>
<evidence type="ECO:0000256" key="9">
    <source>
        <dbReference type="ARBA" id="ARBA00022777"/>
    </source>
</evidence>
<evidence type="ECO:0000256" key="2">
    <source>
        <dbReference type="ARBA" id="ARBA00006485"/>
    </source>
</evidence>
<feature type="domain" description="Protein kinase" evidence="18">
    <location>
        <begin position="846"/>
        <end position="1130"/>
    </location>
</feature>
<evidence type="ECO:0000259" key="18">
    <source>
        <dbReference type="PROSITE" id="PS50011"/>
    </source>
</evidence>
<feature type="region of interest" description="Disordered" evidence="17">
    <location>
        <begin position="254"/>
        <end position="276"/>
    </location>
</feature>
<evidence type="ECO:0000256" key="7">
    <source>
        <dbReference type="ARBA" id="ARBA00022741"/>
    </source>
</evidence>
<sequence>MKICGPKNYSLNHRSSPSASANSANSSIGTNGSANGANTNGRSISPPTNRNLKTHIRSVHTKEKPFTCHVCGKSFSQKGNMQTHVRTHNKDDRFPCNMCGKTFSQKGNLKTHMQRHAGTLPPSKRTGASRRGSNRSNGITGGAGGTTSSNGSNPILSQMHAYATSASGGVLDLGSGGAGSQSSPSHRSSSTDDDGSSSPLSSDHLGVPPSQQTSLSQPLLQTPAQSSHHHPHHSNHLLHQRGLIGSMSSSVVNGLVNSGQRSPLNSPSPDGNVSPMSSIYSNGAANSQLAARASLYSNSPLAAATSNWLTSTTTGPTNLSQKAAAAAAAAVAHQRHHSTNPYSELPFSSLAGHPAYSSFAAAANPLSGLSLFRGMAGMHQLAGGIVNGSGGYSASTPGPASPGTAPESNGTSTPNGASAGNDNNDDHDETESGSSNRNKQSASPTTLASRTVSNETVTTSNVEFDTGLEQSKCDMFIDLNSTENSGKQSSSYSDFNHHPDFCHHLASYHFISKSSSLYQLKQSRPNSMPINHDPMNSHHYSQSQIPNNTILEHNHPVLLTGQHPHHAHEQAEYLNQHNHPPVSLHEHVHHNHPPPHLAQQTNHLGCKRSKNVLAPISNVLVSLSSNEPSVSDLTVDDGLVEMTKFTPLNDGADLTSGTALYRPVPNGLPKTITVDNLILSGGVGTKSLIKHNDSDIVIEGDEEDEIMEVTIPSEVNGQQQTIAEPPKPPPRSTSIYHLQRLQQQAIQRASEANVPIDPIVVMRDKSKKVTMENRPKSDYYEIRNHQFVDNHPDHHTNGQRPISMYVDATKAKMTRTTSVGNRPNSISRFSAYEISSQHGYGRMDSYMKLDQLGEGSYATVYKGYSNLLNRVVALKEIRLQPEEGAPFTAIREGFIIIAGLKHANIVTLHDIIHTRQTLILVFEFMDTDFSQYLDRHPGGLNPKNVRLFMFQLLRGLAYCHERRILHRDLKPQNLLINEQGELKLADFGLARAKSIPSHTYTNEVASLWYRPPDIMLGSRNYSTSLDMWSVGCIFVEMVCGAPAFPGLKDTIDQLDKIFRVFGTPSLSYLEQYQTTETIDFSQCAYVAQTLGQSFPKLTQMNQAESLARSFLNLEPRNRISARDALHHPFFSDLPSKLYELPDHIPIVQVPGCSLVNEHNNFPLSVMKIAAKMKKQKAPPPPPVPPGLIVAATSHQKP</sequence>
<comment type="caution">
    <text evidence="20">The sequence shown here is derived from an EMBL/GenBank/DDBJ whole genome shotgun (WGS) entry which is preliminary data.</text>
</comment>
<protein>
    <recommendedName>
        <fullName evidence="22">Protein kinase domain-containing protein</fullName>
    </recommendedName>
</protein>
<organism evidence="20 21">
    <name type="scientific">Blomia tropicalis</name>
    <name type="common">Mite</name>
    <dbReference type="NCBI Taxonomy" id="40697"/>
    <lineage>
        <taxon>Eukaryota</taxon>
        <taxon>Metazoa</taxon>
        <taxon>Ecdysozoa</taxon>
        <taxon>Arthropoda</taxon>
        <taxon>Chelicerata</taxon>
        <taxon>Arachnida</taxon>
        <taxon>Acari</taxon>
        <taxon>Acariformes</taxon>
        <taxon>Sarcoptiformes</taxon>
        <taxon>Astigmata</taxon>
        <taxon>Glycyphagoidea</taxon>
        <taxon>Echimyopodidae</taxon>
        <taxon>Blomia</taxon>
    </lineage>
</organism>
<evidence type="ECO:0000256" key="5">
    <source>
        <dbReference type="ARBA" id="ARBA00022723"/>
    </source>
</evidence>
<keyword evidence="13" id="KW-0804">Transcription</keyword>
<comment type="subcellular location">
    <subcellularLocation>
        <location evidence="1">Nucleus</location>
    </subcellularLocation>
</comment>
<dbReference type="InterPro" id="IPR036236">
    <property type="entry name" value="Znf_C2H2_sf"/>
</dbReference>
<dbReference type="PROSITE" id="PS00108">
    <property type="entry name" value="PROTEIN_KINASE_ST"/>
    <property type="match status" value="1"/>
</dbReference>
<dbReference type="Pfam" id="PF00096">
    <property type="entry name" value="zf-C2H2"/>
    <property type="match status" value="2"/>
</dbReference>
<dbReference type="InterPro" id="IPR050108">
    <property type="entry name" value="CDK"/>
</dbReference>
<feature type="compositionally biased region" description="Low complexity" evidence="17">
    <location>
        <begin position="15"/>
        <end position="43"/>
    </location>
</feature>
<keyword evidence="9" id="KW-0418">Kinase</keyword>
<feature type="compositionally biased region" description="Polar residues" evidence="17">
    <location>
        <begin position="406"/>
        <end position="420"/>
    </location>
</feature>
<feature type="region of interest" description="Disordered" evidence="17">
    <location>
        <begin position="108"/>
        <end position="155"/>
    </location>
</feature>
<dbReference type="FunFam" id="3.30.160.60:FF:001289">
    <property type="entry name" value="Zinc finger protein 574"/>
    <property type="match status" value="1"/>
</dbReference>
<accession>A0A9Q0LYA7</accession>
<evidence type="ECO:0000256" key="8">
    <source>
        <dbReference type="ARBA" id="ARBA00022771"/>
    </source>
</evidence>
<keyword evidence="8 15" id="KW-0863">Zinc-finger</keyword>
<evidence type="ECO:0000256" key="3">
    <source>
        <dbReference type="ARBA" id="ARBA00022527"/>
    </source>
</evidence>
<dbReference type="SUPFAM" id="SSF57667">
    <property type="entry name" value="beta-beta-alpha zinc fingers"/>
    <property type="match status" value="1"/>
</dbReference>
<keyword evidence="5" id="KW-0479">Metal-binding</keyword>
<feature type="binding site" evidence="16">
    <location>
        <position position="875"/>
    </location>
    <ligand>
        <name>ATP</name>
        <dbReference type="ChEBI" id="CHEBI:30616"/>
    </ligand>
</feature>
<evidence type="ECO:0000259" key="19">
    <source>
        <dbReference type="PROSITE" id="PS50157"/>
    </source>
</evidence>
<feature type="domain" description="C2H2-type" evidence="19">
    <location>
        <begin position="94"/>
        <end position="121"/>
    </location>
</feature>
<dbReference type="FunFam" id="3.30.160.60:FF:001397">
    <property type="entry name" value="Datilografo, isoform A"/>
    <property type="match status" value="1"/>
</dbReference>
<dbReference type="SMART" id="SM00355">
    <property type="entry name" value="ZnF_C2H2"/>
    <property type="match status" value="2"/>
</dbReference>
<dbReference type="EMBL" id="JAPWDV010000003">
    <property type="protein sequence ID" value="KAJ6216723.1"/>
    <property type="molecule type" value="Genomic_DNA"/>
</dbReference>
<dbReference type="InterPro" id="IPR011009">
    <property type="entry name" value="Kinase-like_dom_sf"/>
</dbReference>
<keyword evidence="21" id="KW-1185">Reference proteome</keyword>
<feature type="compositionally biased region" description="Low complexity" evidence="17">
    <location>
        <begin position="196"/>
        <end position="223"/>
    </location>
</feature>
<dbReference type="Gene3D" id="1.10.510.10">
    <property type="entry name" value="Transferase(Phosphotransferase) domain 1"/>
    <property type="match status" value="1"/>
</dbReference>
<dbReference type="Gene3D" id="3.30.160.60">
    <property type="entry name" value="Classic Zinc Finger"/>
    <property type="match status" value="2"/>
</dbReference>
<dbReference type="PROSITE" id="PS00107">
    <property type="entry name" value="PROTEIN_KINASE_ATP"/>
    <property type="match status" value="1"/>
</dbReference>
<dbReference type="GO" id="GO:0008270">
    <property type="term" value="F:zinc ion binding"/>
    <property type="evidence" value="ECO:0007669"/>
    <property type="project" value="UniProtKB-KW"/>
</dbReference>
<dbReference type="Gene3D" id="3.30.200.20">
    <property type="entry name" value="Phosphorylase Kinase, domain 1"/>
    <property type="match status" value="1"/>
</dbReference>
<evidence type="ECO:0000256" key="12">
    <source>
        <dbReference type="ARBA" id="ARBA00023015"/>
    </source>
</evidence>
<keyword evidence="10" id="KW-0862">Zinc</keyword>
<evidence type="ECO:0000256" key="6">
    <source>
        <dbReference type="ARBA" id="ARBA00022737"/>
    </source>
</evidence>
<feature type="region of interest" description="Disordered" evidence="17">
    <location>
        <begin position="391"/>
        <end position="455"/>
    </location>
</feature>
<keyword evidence="11 16" id="KW-0067">ATP-binding</keyword>
<evidence type="ECO:0000256" key="13">
    <source>
        <dbReference type="ARBA" id="ARBA00023163"/>
    </source>
</evidence>
<proteinExistence type="inferred from homology"/>
<keyword evidence="7 16" id="KW-0547">Nucleotide-binding</keyword>
<reference evidence="20" key="1">
    <citation type="submission" date="2022-12" db="EMBL/GenBank/DDBJ databases">
        <title>Genome assemblies of Blomia tropicalis.</title>
        <authorList>
            <person name="Cui Y."/>
        </authorList>
    </citation>
    <scope>NUCLEOTIDE SEQUENCE</scope>
    <source>
        <tissue evidence="20">Adult mites</tissue>
    </source>
</reference>
<dbReference type="GO" id="GO:0020037">
    <property type="term" value="F:heme binding"/>
    <property type="evidence" value="ECO:0007669"/>
    <property type="project" value="InterPro"/>
</dbReference>
<evidence type="ECO:0000256" key="14">
    <source>
        <dbReference type="ARBA" id="ARBA00023242"/>
    </source>
</evidence>
<dbReference type="PROSITE" id="PS50011">
    <property type="entry name" value="PROTEIN_KINASE_DOM"/>
    <property type="match status" value="1"/>
</dbReference>
<dbReference type="GO" id="GO:0006357">
    <property type="term" value="P:regulation of transcription by RNA polymerase II"/>
    <property type="evidence" value="ECO:0007669"/>
    <property type="project" value="UniProtKB-ARBA"/>
</dbReference>
<keyword evidence="6" id="KW-0677">Repeat</keyword>
<dbReference type="Pfam" id="PF00069">
    <property type="entry name" value="Pkinase"/>
    <property type="match status" value="1"/>
</dbReference>
<gene>
    <name evidence="20" type="ORF">RDWZM_007880</name>
</gene>
<feature type="compositionally biased region" description="Polar residues" evidence="17">
    <location>
        <begin position="260"/>
        <end position="276"/>
    </location>
</feature>
<keyword evidence="4" id="KW-0808">Transferase</keyword>
<dbReference type="PROSITE" id="PS00191">
    <property type="entry name" value="CYTOCHROME_B5_1"/>
    <property type="match status" value="1"/>
</dbReference>
<dbReference type="GO" id="GO:0005634">
    <property type="term" value="C:nucleus"/>
    <property type="evidence" value="ECO:0007669"/>
    <property type="project" value="UniProtKB-SubCell"/>
</dbReference>
<keyword evidence="14" id="KW-0539">Nucleus</keyword>
<dbReference type="InterPro" id="IPR008271">
    <property type="entry name" value="Ser/Thr_kinase_AS"/>
</dbReference>
<feature type="compositionally biased region" description="Basic residues" evidence="17">
    <location>
        <begin position="227"/>
        <end position="236"/>
    </location>
</feature>
<evidence type="ECO:0000256" key="16">
    <source>
        <dbReference type="PROSITE-ProRule" id="PRU10141"/>
    </source>
</evidence>
<evidence type="ECO:0000256" key="10">
    <source>
        <dbReference type="ARBA" id="ARBA00022833"/>
    </source>
</evidence>
<dbReference type="PROSITE" id="PS00028">
    <property type="entry name" value="ZINC_FINGER_C2H2_1"/>
    <property type="match status" value="2"/>
</dbReference>
<feature type="region of interest" description="Disordered" evidence="17">
    <location>
        <begin position="1"/>
        <end position="51"/>
    </location>
</feature>
<dbReference type="InterPro" id="IPR013087">
    <property type="entry name" value="Znf_C2H2_type"/>
</dbReference>
<evidence type="ECO:0000256" key="4">
    <source>
        <dbReference type="ARBA" id="ARBA00022679"/>
    </source>
</evidence>
<feature type="compositionally biased region" description="Polar residues" evidence="17">
    <location>
        <begin position="432"/>
        <end position="450"/>
    </location>
</feature>
<evidence type="ECO:0008006" key="22">
    <source>
        <dbReference type="Google" id="ProtNLM"/>
    </source>
</evidence>
<dbReference type="SUPFAM" id="SSF56112">
    <property type="entry name" value="Protein kinase-like (PK-like)"/>
    <property type="match status" value="1"/>
</dbReference>
<feature type="region of interest" description="Disordered" evidence="17">
    <location>
        <begin position="1174"/>
        <end position="1197"/>
    </location>
</feature>
<evidence type="ECO:0000313" key="20">
    <source>
        <dbReference type="EMBL" id="KAJ6216723.1"/>
    </source>
</evidence>
<evidence type="ECO:0000256" key="1">
    <source>
        <dbReference type="ARBA" id="ARBA00004123"/>
    </source>
</evidence>
<dbReference type="GO" id="GO:0005737">
    <property type="term" value="C:cytoplasm"/>
    <property type="evidence" value="ECO:0007669"/>
    <property type="project" value="TreeGrafter"/>
</dbReference>
<dbReference type="AlphaFoldDB" id="A0A9Q0LYA7"/>
<keyword evidence="3" id="KW-0723">Serine/threonine-protein kinase</keyword>
<name>A0A9Q0LYA7_BLOTA</name>
<evidence type="ECO:0000256" key="17">
    <source>
        <dbReference type="SAM" id="MobiDB-lite"/>
    </source>
</evidence>
<dbReference type="PANTHER" id="PTHR24056">
    <property type="entry name" value="CELL DIVISION PROTEIN KINASE"/>
    <property type="match status" value="1"/>
</dbReference>
<dbReference type="GO" id="GO:0004693">
    <property type="term" value="F:cyclin-dependent protein serine/threonine kinase activity"/>
    <property type="evidence" value="ECO:0007669"/>
    <property type="project" value="TreeGrafter"/>
</dbReference>
<feature type="region of interest" description="Disordered" evidence="17">
    <location>
        <begin position="172"/>
        <end position="236"/>
    </location>
</feature>
<dbReference type="FunFam" id="1.10.510.10:FF:000611">
    <property type="entry name" value="CMGC family protein kinase"/>
    <property type="match status" value="1"/>
</dbReference>
<dbReference type="OMA" id="NTILEHN"/>
<dbReference type="InterPro" id="IPR017441">
    <property type="entry name" value="Protein_kinase_ATP_BS"/>
</dbReference>
<dbReference type="PANTHER" id="PTHR24056:SF246">
    <property type="entry name" value="ECDYSONE-INDUCED PROTEIN 63E, ISOFORM N"/>
    <property type="match status" value="1"/>
</dbReference>
<dbReference type="PROSITE" id="PS50157">
    <property type="entry name" value="ZINC_FINGER_C2H2_2"/>
    <property type="match status" value="2"/>
</dbReference>
<evidence type="ECO:0000256" key="11">
    <source>
        <dbReference type="ARBA" id="ARBA00022840"/>
    </source>
</evidence>
<evidence type="ECO:0000256" key="15">
    <source>
        <dbReference type="PROSITE-ProRule" id="PRU00042"/>
    </source>
</evidence>
<feature type="domain" description="C2H2-type" evidence="19">
    <location>
        <begin position="66"/>
        <end position="93"/>
    </location>
</feature>
<dbReference type="GO" id="GO:0005524">
    <property type="term" value="F:ATP binding"/>
    <property type="evidence" value="ECO:0007669"/>
    <property type="project" value="UniProtKB-UniRule"/>
</dbReference>
<comment type="similarity">
    <text evidence="2">Belongs to the protein kinase superfamily. CMGC Ser/Thr protein kinase family. CDC2/CDKX subfamily.</text>
</comment>
<dbReference type="Proteomes" id="UP001142055">
    <property type="component" value="Chromosome 3"/>
</dbReference>
<dbReference type="InterPro" id="IPR000719">
    <property type="entry name" value="Prot_kinase_dom"/>
</dbReference>
<evidence type="ECO:0000313" key="21">
    <source>
        <dbReference type="Proteomes" id="UP001142055"/>
    </source>
</evidence>
<dbReference type="InterPro" id="IPR018506">
    <property type="entry name" value="Cyt_B5_heme-BS"/>
</dbReference>